<feature type="compositionally biased region" description="Pro residues" evidence="9">
    <location>
        <begin position="1"/>
        <end position="18"/>
    </location>
</feature>
<dbReference type="GO" id="GO:0008270">
    <property type="term" value="F:zinc ion binding"/>
    <property type="evidence" value="ECO:0007669"/>
    <property type="project" value="UniProtKB-KW"/>
</dbReference>
<dbReference type="InterPro" id="IPR001876">
    <property type="entry name" value="Znf_RanBP2"/>
</dbReference>
<dbReference type="PROSITE" id="PS50157">
    <property type="entry name" value="ZINC_FINGER_C2H2_2"/>
    <property type="match status" value="2"/>
</dbReference>
<dbReference type="InterPro" id="IPR051061">
    <property type="entry name" value="Zinc_finger_trans_reg"/>
</dbReference>
<evidence type="ECO:0000256" key="8">
    <source>
        <dbReference type="PROSITE-ProRule" id="PRU00042"/>
    </source>
</evidence>
<evidence type="ECO:0000256" key="9">
    <source>
        <dbReference type="SAM" id="MobiDB-lite"/>
    </source>
</evidence>
<keyword evidence="7" id="KW-0539">Nucleus</keyword>
<protein>
    <submittedName>
        <fullName evidence="11">Sex-determining transformer protein 1</fullName>
    </submittedName>
</protein>
<dbReference type="Gene3D" id="3.30.160.60">
    <property type="entry name" value="Classic Zinc Finger"/>
    <property type="match status" value="2"/>
</dbReference>
<sequence>MEPPPPPPPPPPLPPQQLPPLYADDSTPQPWNIINFYAETPAKMDPWVPLGVIPPSGPASHNGLHDGLHAVLPSSDASSSHLAAFLDYRSAGSPSDCATLPGDSAYGSVSQSFSIASASVHGGDDMLLDAQMGHVMGECRLHLDAHLAKPGYHCDECNAWVKSQGELKKHKQRHLKSHKCPYANCPKGKRGFSTANDLVRHKRSVHGEHDLPGRSFVCPYCAPGSKGPKVWPRADNFRSHLQRSHKVELKSDHDHRQYLYRPRNDLEGVGDSLGPVASTRADESPRSLQQAASVDPSPMTAGPEPLARLDVDPVAFTLQPPTTTPMFAARQTPYIHPQALSAGPFGDDVLDSLARDAPDVNWLFPCGVTDDDVSLPSTQPMNHGPSWDLDGLDMAAHPEHMVSPMTDPTDIVKHLMTFPKPFLQTALRGNLPEASASDDGQGWRCREPDCGKYFNRSCELKKHIKRHEKPYGCTFRGCVKRFGSKNDWKRHESSQHLVLEKWDCDEPGCGRVCHRRESFRNHLQKDHGMHEGSSIDDRVESCRLGRHCGPRFWCGFCVGVVDIGDGRGSSWTRRCDHIDNHLTGRDGLAKKMMADWKDQEDMRPEMPRPAVGEADGRDKKRPVNGGGGRRRRPRKKAAKTQAYMWTCCRCCTMMNLKTSSCCFECHHARCERDCAVEHVAAAESEEEEEEETKEK</sequence>
<proteinExistence type="predicted"/>
<dbReference type="GO" id="GO:0006357">
    <property type="term" value="P:regulation of transcription by RNA polymerase II"/>
    <property type="evidence" value="ECO:0007669"/>
    <property type="project" value="TreeGrafter"/>
</dbReference>
<dbReference type="PROSITE" id="PS00028">
    <property type="entry name" value="ZINC_FINGER_C2H2_1"/>
    <property type="match status" value="4"/>
</dbReference>
<keyword evidence="12" id="KW-1185">Reference proteome</keyword>
<organism evidence="11 12">
    <name type="scientific">Ophiocordyceps camponoti-floridani</name>
    <dbReference type="NCBI Taxonomy" id="2030778"/>
    <lineage>
        <taxon>Eukaryota</taxon>
        <taxon>Fungi</taxon>
        <taxon>Dikarya</taxon>
        <taxon>Ascomycota</taxon>
        <taxon>Pezizomycotina</taxon>
        <taxon>Sordariomycetes</taxon>
        <taxon>Hypocreomycetidae</taxon>
        <taxon>Hypocreales</taxon>
        <taxon>Ophiocordycipitaceae</taxon>
        <taxon>Ophiocordyceps</taxon>
    </lineage>
</organism>
<dbReference type="PROSITE" id="PS01358">
    <property type="entry name" value="ZF_RANBP2_1"/>
    <property type="match status" value="1"/>
</dbReference>
<feature type="region of interest" description="Disordered" evidence="9">
    <location>
        <begin position="262"/>
        <end position="306"/>
    </location>
</feature>
<dbReference type="GO" id="GO:0005634">
    <property type="term" value="C:nucleus"/>
    <property type="evidence" value="ECO:0007669"/>
    <property type="project" value="UniProtKB-SubCell"/>
</dbReference>
<dbReference type="OrthoDB" id="6077919at2759"/>
<evidence type="ECO:0000256" key="6">
    <source>
        <dbReference type="ARBA" id="ARBA00023163"/>
    </source>
</evidence>
<dbReference type="PANTHER" id="PTHR46179:SF13">
    <property type="entry name" value="C2H2-TYPE DOMAIN-CONTAINING PROTEIN"/>
    <property type="match status" value="1"/>
</dbReference>
<name>A0A8H4VBV0_9HYPO</name>
<evidence type="ECO:0000256" key="2">
    <source>
        <dbReference type="ARBA" id="ARBA00022723"/>
    </source>
</evidence>
<gene>
    <name evidence="11" type="ORF">GQ602_005482</name>
</gene>
<evidence type="ECO:0000313" key="12">
    <source>
        <dbReference type="Proteomes" id="UP000562929"/>
    </source>
</evidence>
<evidence type="ECO:0000313" key="11">
    <source>
        <dbReference type="EMBL" id="KAF4584109.1"/>
    </source>
</evidence>
<evidence type="ECO:0000256" key="7">
    <source>
        <dbReference type="ARBA" id="ARBA00023242"/>
    </source>
</evidence>
<feature type="domain" description="C2H2-type" evidence="10">
    <location>
        <begin position="443"/>
        <end position="472"/>
    </location>
</feature>
<dbReference type="InterPro" id="IPR013087">
    <property type="entry name" value="Znf_C2H2_type"/>
</dbReference>
<evidence type="ECO:0000256" key="1">
    <source>
        <dbReference type="ARBA" id="ARBA00004123"/>
    </source>
</evidence>
<comment type="subcellular location">
    <subcellularLocation>
        <location evidence="1">Nucleus</location>
    </subcellularLocation>
</comment>
<keyword evidence="3 8" id="KW-0863">Zinc-finger</keyword>
<comment type="caution">
    <text evidence="11">The sequence shown here is derived from an EMBL/GenBank/DDBJ whole genome shotgun (WGS) entry which is preliminary data.</text>
</comment>
<dbReference type="SMART" id="SM00355">
    <property type="entry name" value="ZnF_C2H2"/>
    <property type="match status" value="6"/>
</dbReference>
<evidence type="ECO:0000256" key="4">
    <source>
        <dbReference type="ARBA" id="ARBA00022833"/>
    </source>
</evidence>
<dbReference type="EMBL" id="JAACLJ010000006">
    <property type="protein sequence ID" value="KAF4584109.1"/>
    <property type="molecule type" value="Genomic_DNA"/>
</dbReference>
<keyword evidence="6" id="KW-0804">Transcription</keyword>
<accession>A0A8H4VBV0</accession>
<evidence type="ECO:0000259" key="10">
    <source>
        <dbReference type="PROSITE" id="PS50157"/>
    </source>
</evidence>
<dbReference type="AlphaFoldDB" id="A0A8H4VBV0"/>
<keyword evidence="5" id="KW-0805">Transcription regulation</keyword>
<dbReference type="PANTHER" id="PTHR46179">
    <property type="entry name" value="ZINC FINGER PROTEIN"/>
    <property type="match status" value="1"/>
</dbReference>
<dbReference type="Proteomes" id="UP000562929">
    <property type="component" value="Unassembled WGS sequence"/>
</dbReference>
<keyword evidence="2" id="KW-0479">Metal-binding</keyword>
<evidence type="ECO:0000256" key="5">
    <source>
        <dbReference type="ARBA" id="ARBA00023015"/>
    </source>
</evidence>
<evidence type="ECO:0000256" key="3">
    <source>
        <dbReference type="ARBA" id="ARBA00022771"/>
    </source>
</evidence>
<reference evidence="11 12" key="1">
    <citation type="journal article" date="2020" name="G3 (Bethesda)">
        <title>Genetic Underpinnings of Host Manipulation by Ophiocordyceps as Revealed by Comparative Transcriptomics.</title>
        <authorList>
            <person name="Will I."/>
            <person name="Das B."/>
            <person name="Trinh T."/>
            <person name="Brachmann A."/>
            <person name="Ohm R.A."/>
            <person name="de Bekker C."/>
        </authorList>
    </citation>
    <scope>NUCLEOTIDE SEQUENCE [LARGE SCALE GENOMIC DNA]</scope>
    <source>
        <strain evidence="11 12">EC05</strain>
    </source>
</reference>
<feature type="domain" description="C2H2-type" evidence="10">
    <location>
        <begin position="152"/>
        <end position="179"/>
    </location>
</feature>
<feature type="region of interest" description="Disordered" evidence="9">
    <location>
        <begin position="1"/>
        <end position="26"/>
    </location>
</feature>
<feature type="compositionally biased region" description="Basic residues" evidence="9">
    <location>
        <begin position="628"/>
        <end position="637"/>
    </location>
</feature>
<feature type="region of interest" description="Disordered" evidence="9">
    <location>
        <begin position="598"/>
        <end position="637"/>
    </location>
</feature>
<keyword evidence="4" id="KW-0862">Zinc</keyword>